<dbReference type="PANTHER" id="PTHR35802:SF1">
    <property type="entry name" value="PROTEASE SYNTHASE AND SPORULATION PROTEIN PAI 2"/>
    <property type="match status" value="1"/>
</dbReference>
<dbReference type="InterPro" id="IPR007396">
    <property type="entry name" value="TR_PAI2-type"/>
</dbReference>
<proteinExistence type="predicted"/>
<reference evidence="1 2" key="1">
    <citation type="journal article" date="2020" name="Microb. Genom.">
        <title>Genetic diversity of clinical and environmental Mucorales isolates obtained from an investigation of mucormycosis cases among solid organ transplant recipients.</title>
        <authorList>
            <person name="Nguyen M.H."/>
            <person name="Kaul D."/>
            <person name="Muto C."/>
            <person name="Cheng S.J."/>
            <person name="Richter R.A."/>
            <person name="Bruno V.M."/>
            <person name="Liu G."/>
            <person name="Beyhan S."/>
            <person name="Sundermann A.J."/>
            <person name="Mounaud S."/>
            <person name="Pasculle A.W."/>
            <person name="Nierman W.C."/>
            <person name="Driscoll E."/>
            <person name="Cumbie R."/>
            <person name="Clancy C.J."/>
            <person name="Dupont C.L."/>
        </authorList>
    </citation>
    <scope>NUCLEOTIDE SEQUENCE [LARGE SCALE GENOMIC DNA]</scope>
    <source>
        <strain evidence="1 2">GL24</strain>
    </source>
</reference>
<dbReference type="SUPFAM" id="SSF50475">
    <property type="entry name" value="FMN-binding split barrel"/>
    <property type="match status" value="1"/>
</dbReference>
<accession>A0A9P6YDV3</accession>
<dbReference type="AlphaFoldDB" id="A0A9P6YDV3"/>
<dbReference type="InterPro" id="IPR012349">
    <property type="entry name" value="Split_barrel_FMN-bd"/>
</dbReference>
<dbReference type="Proteomes" id="UP000740926">
    <property type="component" value="Unassembled WGS sequence"/>
</dbReference>
<evidence type="ECO:0000313" key="2">
    <source>
        <dbReference type="Proteomes" id="UP000740926"/>
    </source>
</evidence>
<gene>
    <name evidence="1" type="ORF">G6F50_013694</name>
</gene>
<organism evidence="1 2">
    <name type="scientific">Rhizopus delemar</name>
    <dbReference type="NCBI Taxonomy" id="936053"/>
    <lineage>
        <taxon>Eukaryota</taxon>
        <taxon>Fungi</taxon>
        <taxon>Fungi incertae sedis</taxon>
        <taxon>Mucoromycota</taxon>
        <taxon>Mucoromycotina</taxon>
        <taxon>Mucoromycetes</taxon>
        <taxon>Mucorales</taxon>
        <taxon>Mucorineae</taxon>
        <taxon>Rhizopodaceae</taxon>
        <taxon>Rhizopus</taxon>
    </lineage>
</organism>
<sequence>MNDITASRDSWWLASLGNTLIWARLRVRPAGTAEVLDSDGNTLSYDSADTARSQLFDAEFVDRWAGAPDPRMFTPRAFAETDLLWLDRLLARDPFVTVLTTGSDGLPELTRMPVLYRRDGDRIELRGHWARANPQSRHRGAAKVLVDGPHGYISASWYPDKEPAARVPTWNYAAAELRGQLHTFDDTAALAELVGAISDRFEASVGQAWQFDGARTEHGPELRAIIGFRFQVEHVQLKLKLSQNHPDANQQAVVAALDALATPSSQELAQWMRWHREQAARSD</sequence>
<name>A0A9P6YDV3_9FUNG</name>
<dbReference type="Gene3D" id="2.30.110.10">
    <property type="entry name" value="Electron Transport, Fmn-binding Protein, Chain A"/>
    <property type="match status" value="1"/>
</dbReference>
<protein>
    <recommendedName>
        <fullName evidence="3">FMN-binding negative transcriptional regulator</fullName>
    </recommendedName>
</protein>
<evidence type="ECO:0000313" key="1">
    <source>
        <dbReference type="EMBL" id="KAG1545954.1"/>
    </source>
</evidence>
<evidence type="ECO:0008006" key="3">
    <source>
        <dbReference type="Google" id="ProtNLM"/>
    </source>
</evidence>
<dbReference type="Pfam" id="PF04299">
    <property type="entry name" value="FMN_bind_2"/>
    <property type="match status" value="1"/>
</dbReference>
<dbReference type="PANTHER" id="PTHR35802">
    <property type="entry name" value="PROTEASE SYNTHASE AND SPORULATION PROTEIN PAI 2"/>
    <property type="match status" value="1"/>
</dbReference>
<keyword evidence="2" id="KW-1185">Reference proteome</keyword>
<dbReference type="EMBL" id="JAANIU010005707">
    <property type="protein sequence ID" value="KAG1545954.1"/>
    <property type="molecule type" value="Genomic_DNA"/>
</dbReference>
<comment type="caution">
    <text evidence="1">The sequence shown here is derived from an EMBL/GenBank/DDBJ whole genome shotgun (WGS) entry which is preliminary data.</text>
</comment>